<proteinExistence type="predicted"/>
<evidence type="ECO:0000313" key="4">
    <source>
        <dbReference type="Proteomes" id="UP000181897"/>
    </source>
</evidence>
<dbReference type="EMBL" id="CP018076">
    <property type="protein sequence ID" value="APE44607.1"/>
    <property type="molecule type" value="Genomic_DNA"/>
</dbReference>
<dbReference type="Proteomes" id="UP000181897">
    <property type="component" value="Chromosome"/>
</dbReference>
<feature type="signal peptide" evidence="2">
    <location>
        <begin position="1"/>
        <end position="25"/>
    </location>
</feature>
<feature type="coiled-coil region" evidence="1">
    <location>
        <begin position="269"/>
        <end position="303"/>
    </location>
</feature>
<keyword evidence="1" id="KW-0175">Coiled coil</keyword>
<protein>
    <recommendedName>
        <fullName evidence="5">Trypsin-like peptidase domain-containing protein</fullName>
    </recommendedName>
</protein>
<evidence type="ECO:0000256" key="1">
    <source>
        <dbReference type="SAM" id="Coils"/>
    </source>
</evidence>
<evidence type="ECO:0008006" key="5">
    <source>
        <dbReference type="Google" id="ProtNLM"/>
    </source>
</evidence>
<dbReference type="KEGG" id="suam:BOO69_15190"/>
<organism evidence="3 4">
    <name type="scientific">Sulfitobacter alexandrii</name>
    <dbReference type="NCBI Taxonomy" id="1917485"/>
    <lineage>
        <taxon>Bacteria</taxon>
        <taxon>Pseudomonadati</taxon>
        <taxon>Pseudomonadota</taxon>
        <taxon>Alphaproteobacteria</taxon>
        <taxon>Rhodobacterales</taxon>
        <taxon>Roseobacteraceae</taxon>
        <taxon>Sulfitobacter</taxon>
    </lineage>
</organism>
<evidence type="ECO:0000313" key="3">
    <source>
        <dbReference type="EMBL" id="APE44607.1"/>
    </source>
</evidence>
<reference evidence="3 4" key="1">
    <citation type="submission" date="2016-11" db="EMBL/GenBank/DDBJ databases">
        <title>Complete genome sequence of Sulfitobacter sp. AM1-D1, a toxic bacteria associated with marine dinoflagellate Alexandrium minutum in East China Sea.</title>
        <authorList>
            <person name="Yang Q."/>
            <person name="Zhang X."/>
            <person name="Tian X."/>
        </authorList>
    </citation>
    <scope>NUCLEOTIDE SEQUENCE [LARGE SCALE GENOMIC DNA]</scope>
    <source>
        <strain evidence="3 4">AM1-D1</strain>
    </source>
</reference>
<sequence length="592" mass="63920">MASRLARALRGAAVCLALAAGGATAQDWPAHLETRQLFRVVVKGLGADGTALQPVKGTAWAVAPGILITADHVTGKALNYKNKSASDKVFIPSRDVTVEVGATRSFQGVPAEKYPQGVVTPSPFESIDAARIGFPDLQATPFALSACDITGGSGYRVLKFNDGNVFQPAEVDIRLKAYGRSNLGDAGSVVVMTGPKGTIVEGDSGSPVLDPQDRVIGLVSAINPDSGSAVRDEVHVTLVKSFLDLVPLQVGSDEYLDIPCSDRVRLRRVDDLRADLDAARADIETLRGEKDALLDRFAALTARNDLLMDQINTLMRNQIRLAAEAERAGTTTLGLPETVGLETLAANELLHETGKKLFDNLADLPPLRPTVTRISSELGSPEWSLSGSISTNNDVAIIFSYDRALSGPPYADELVFCFTPIAWNVPAGTPNDEDPTNRNFYVPLEGPFEPSDTPLDGVFKPRGTMPDSCYPVAHTGQSVAGSGGVTRGSYQWTRTPNTLVDLIRLAKRRYPDSDWNGIYYLQVFERVSVGEQGETRYKVHTRALVDLLRDRDWANEGSAMPCRIFKDGPSLIEAVVDGEEVLPRENECARDT</sequence>
<dbReference type="STRING" id="1917485.BOO69_15190"/>
<keyword evidence="2" id="KW-0732">Signal</keyword>
<accession>A0A1J0WJT6</accession>
<feature type="chain" id="PRO_5012656028" description="Trypsin-like peptidase domain-containing protein" evidence="2">
    <location>
        <begin position="26"/>
        <end position="592"/>
    </location>
</feature>
<dbReference type="SUPFAM" id="SSF50494">
    <property type="entry name" value="Trypsin-like serine proteases"/>
    <property type="match status" value="1"/>
</dbReference>
<keyword evidence="4" id="KW-1185">Reference proteome</keyword>
<gene>
    <name evidence="3" type="ORF">BOO69_15190</name>
</gene>
<dbReference type="AlphaFoldDB" id="A0A1J0WJT6"/>
<dbReference type="InterPro" id="IPR009003">
    <property type="entry name" value="Peptidase_S1_PA"/>
</dbReference>
<name>A0A1J0WJT6_9RHOB</name>
<evidence type="ECO:0000256" key="2">
    <source>
        <dbReference type="SAM" id="SignalP"/>
    </source>
</evidence>